<protein>
    <submittedName>
        <fullName evidence="1">BMP family ABC transporter substrate-binding protein</fullName>
    </submittedName>
</protein>
<organism evidence="1 2">
    <name type="scientific">Taklimakanibacter albus</name>
    <dbReference type="NCBI Taxonomy" id="2800327"/>
    <lineage>
        <taxon>Bacteria</taxon>
        <taxon>Pseudomonadati</taxon>
        <taxon>Pseudomonadota</taxon>
        <taxon>Alphaproteobacteria</taxon>
        <taxon>Hyphomicrobiales</taxon>
        <taxon>Aestuariivirgaceae</taxon>
        <taxon>Taklimakanibacter</taxon>
    </lineage>
</organism>
<keyword evidence="2" id="KW-1185">Reference proteome</keyword>
<comment type="caution">
    <text evidence="1">The sequence shown here is derived from an EMBL/GenBank/DDBJ whole genome shotgun (WGS) entry which is preliminary data.</text>
</comment>
<dbReference type="EMBL" id="JAENHL010000008">
    <property type="protein sequence ID" value="MBK1869931.1"/>
    <property type="molecule type" value="Genomic_DNA"/>
</dbReference>
<sequence>MKKLMMSAAVLAVALGMSAASASAQEKLKACWLYVGAIGDFGWTYQHNQGRLAVEKELGDKVQTVFVENVPEADSERAIERLARDGCAIIFTTSFGFMEPTLKVAKKFPDVKFEHATGFKTAPNVTTYNAKFHEGRYVIGQIAAKMSKSGVAGYIVSVPIPEVVAGINAFMLGAQSVNPDFKVKIVWINSWYDPGKEADAAKVLFSQGADIMVQHTDSTAPLQVAEEQGKHGFGQASDMIKFAPKAQYTAIVDNWAPYYVRRVKDVLDGTWKSQSSWDGMAEGTVHMSPLTNLPDDVVKMATETEDAIKSGKLHPFTGPITKQDGSTIGEAGKPLGDGDILGMNWFVKGVDDKLPQ</sequence>
<name>A0ACC5RBS1_9HYPH</name>
<reference evidence="1" key="1">
    <citation type="submission" date="2021-01" db="EMBL/GenBank/DDBJ databases">
        <authorList>
            <person name="Sun Q."/>
        </authorList>
    </citation>
    <scope>NUCLEOTIDE SEQUENCE</scope>
    <source>
        <strain evidence="1">YIM B02566</strain>
    </source>
</reference>
<proteinExistence type="predicted"/>
<accession>A0ACC5RBS1</accession>
<evidence type="ECO:0000313" key="2">
    <source>
        <dbReference type="Proteomes" id="UP000616151"/>
    </source>
</evidence>
<dbReference type="Proteomes" id="UP000616151">
    <property type="component" value="Unassembled WGS sequence"/>
</dbReference>
<gene>
    <name evidence="1" type="ORF">JHL16_26440</name>
</gene>
<evidence type="ECO:0000313" key="1">
    <source>
        <dbReference type="EMBL" id="MBK1869931.1"/>
    </source>
</evidence>